<comment type="caution">
    <text evidence="1">The sequence shown here is derived from an EMBL/GenBank/DDBJ whole genome shotgun (WGS) entry which is preliminary data.</text>
</comment>
<gene>
    <name evidence="1" type="ORF">CPELLU_LOCUS14715</name>
</gene>
<organism evidence="1 2">
    <name type="scientific">Cetraspora pellucida</name>
    <dbReference type="NCBI Taxonomy" id="1433469"/>
    <lineage>
        <taxon>Eukaryota</taxon>
        <taxon>Fungi</taxon>
        <taxon>Fungi incertae sedis</taxon>
        <taxon>Mucoromycota</taxon>
        <taxon>Glomeromycotina</taxon>
        <taxon>Glomeromycetes</taxon>
        <taxon>Diversisporales</taxon>
        <taxon>Gigasporaceae</taxon>
        <taxon>Cetraspora</taxon>
    </lineage>
</organism>
<dbReference type="OrthoDB" id="2394824at2759"/>
<accession>A0A9N9ITT7</accession>
<dbReference type="AlphaFoldDB" id="A0A9N9ITT7"/>
<evidence type="ECO:0000313" key="2">
    <source>
        <dbReference type="Proteomes" id="UP000789759"/>
    </source>
</evidence>
<name>A0A9N9ITT7_9GLOM</name>
<reference evidence="1" key="1">
    <citation type="submission" date="2021-06" db="EMBL/GenBank/DDBJ databases">
        <authorList>
            <person name="Kallberg Y."/>
            <person name="Tangrot J."/>
            <person name="Rosling A."/>
        </authorList>
    </citation>
    <scope>NUCLEOTIDE SEQUENCE</scope>
    <source>
        <strain evidence="1">FL966</strain>
    </source>
</reference>
<protein>
    <submittedName>
        <fullName evidence="1">2356_t:CDS:1</fullName>
    </submittedName>
</protein>
<keyword evidence="2" id="KW-1185">Reference proteome</keyword>
<feature type="non-terminal residue" evidence="1">
    <location>
        <position position="161"/>
    </location>
</feature>
<evidence type="ECO:0000313" key="1">
    <source>
        <dbReference type="EMBL" id="CAG8751144.1"/>
    </source>
</evidence>
<dbReference type="EMBL" id="CAJVQA010017917">
    <property type="protein sequence ID" value="CAG8751144.1"/>
    <property type="molecule type" value="Genomic_DNA"/>
</dbReference>
<proteinExistence type="predicted"/>
<sequence>RNYAICCACYDTLGRPTALLYKFSNKNEHVKNHLKKWQHFINKVGGIEEVSKILEIKLEEVKEKSEIANAKKICVKSNISTDKKNFESLLLHATVSASLALQWIQNEEVQELFYFVNPSLKLPGCCSLGGRILNNEVKKYNYDMITKLKNNLIGPTLTFDG</sequence>
<dbReference type="Proteomes" id="UP000789759">
    <property type="component" value="Unassembled WGS sequence"/>
</dbReference>